<organism evidence="2 3">
    <name type="scientific">Heliocybe sulcata</name>
    <dbReference type="NCBI Taxonomy" id="5364"/>
    <lineage>
        <taxon>Eukaryota</taxon>
        <taxon>Fungi</taxon>
        <taxon>Dikarya</taxon>
        <taxon>Basidiomycota</taxon>
        <taxon>Agaricomycotina</taxon>
        <taxon>Agaricomycetes</taxon>
        <taxon>Gloeophyllales</taxon>
        <taxon>Gloeophyllaceae</taxon>
        <taxon>Heliocybe</taxon>
    </lineage>
</organism>
<proteinExistence type="predicted"/>
<feature type="region of interest" description="Disordered" evidence="1">
    <location>
        <begin position="234"/>
        <end position="253"/>
    </location>
</feature>
<keyword evidence="3" id="KW-1185">Reference proteome</keyword>
<dbReference type="Proteomes" id="UP000305948">
    <property type="component" value="Unassembled WGS sequence"/>
</dbReference>
<protein>
    <submittedName>
        <fullName evidence="2">Uncharacterized protein</fullName>
    </submittedName>
</protein>
<name>A0A5C3N0L9_9AGAM</name>
<feature type="region of interest" description="Disordered" evidence="1">
    <location>
        <begin position="482"/>
        <end position="505"/>
    </location>
</feature>
<feature type="region of interest" description="Disordered" evidence="1">
    <location>
        <begin position="518"/>
        <end position="572"/>
    </location>
</feature>
<feature type="compositionally biased region" description="Low complexity" evidence="1">
    <location>
        <begin position="482"/>
        <end position="491"/>
    </location>
</feature>
<accession>A0A5C3N0L9</accession>
<sequence>MAFPTQAAQRDTSAKDFDLMFTQHELEIHMDDIVAEAVRDRQSVAGAGHIHLRGPQSEVHAPSGEVCGMEAGKQPFQQNRLCGIDAEINTTVDCPIEEMGDRGTSPATNTKDIRACHHGRQGRPEWLGDWPWEDTEPLEDALLYPPHHLYIDGQVVPRKFSKCYFDVSFLVGEDVQHQLHERRVPVLSIKISIPPSRLRHRAQTRIGHTRRQAVSARPLVPNGVNTPDGLLKQGDAPEISLPPGDQHTRRAQSRRRIVVATKLSSFTIEEAELQRRCGVEILKSSVAWIMTVISIQTLEIHDNLRVWVPASKTLGFFASNEVSTAPEAGYHRKSSAGTIPRMMRPKRTESYGDTADQGSALRKHVLGLFRDRGDIATLLHVCSPLTAPWKASDDYTGDPDYSLWRRARNSIPRSAATLTLFSGTQCKPIYSGLGDYSWTRPQRRVSLGLRIFPIESTATRHNTVRSVPRSLGHRVILDRPSHSMSRLSFPSSPSPPVGSHAQGARTHQLTASIIGFGSLHETHHSPDPLPLSAQPRRSSATTPATQVTVAPPRRRKVSYGVARGQDSSRVSS</sequence>
<reference evidence="2 3" key="1">
    <citation type="journal article" date="2019" name="Nat. Ecol. Evol.">
        <title>Megaphylogeny resolves global patterns of mushroom evolution.</title>
        <authorList>
            <person name="Varga T."/>
            <person name="Krizsan K."/>
            <person name="Foldi C."/>
            <person name="Dima B."/>
            <person name="Sanchez-Garcia M."/>
            <person name="Sanchez-Ramirez S."/>
            <person name="Szollosi G.J."/>
            <person name="Szarkandi J.G."/>
            <person name="Papp V."/>
            <person name="Albert L."/>
            <person name="Andreopoulos W."/>
            <person name="Angelini C."/>
            <person name="Antonin V."/>
            <person name="Barry K.W."/>
            <person name="Bougher N.L."/>
            <person name="Buchanan P."/>
            <person name="Buyck B."/>
            <person name="Bense V."/>
            <person name="Catcheside P."/>
            <person name="Chovatia M."/>
            <person name="Cooper J."/>
            <person name="Damon W."/>
            <person name="Desjardin D."/>
            <person name="Finy P."/>
            <person name="Geml J."/>
            <person name="Haridas S."/>
            <person name="Hughes K."/>
            <person name="Justo A."/>
            <person name="Karasinski D."/>
            <person name="Kautmanova I."/>
            <person name="Kiss B."/>
            <person name="Kocsube S."/>
            <person name="Kotiranta H."/>
            <person name="LaButti K.M."/>
            <person name="Lechner B.E."/>
            <person name="Liimatainen K."/>
            <person name="Lipzen A."/>
            <person name="Lukacs Z."/>
            <person name="Mihaltcheva S."/>
            <person name="Morgado L.N."/>
            <person name="Niskanen T."/>
            <person name="Noordeloos M.E."/>
            <person name="Ohm R.A."/>
            <person name="Ortiz-Santana B."/>
            <person name="Ovrebo C."/>
            <person name="Racz N."/>
            <person name="Riley R."/>
            <person name="Savchenko A."/>
            <person name="Shiryaev A."/>
            <person name="Soop K."/>
            <person name="Spirin V."/>
            <person name="Szebenyi C."/>
            <person name="Tomsovsky M."/>
            <person name="Tulloss R.E."/>
            <person name="Uehling J."/>
            <person name="Grigoriev I.V."/>
            <person name="Vagvolgyi C."/>
            <person name="Papp T."/>
            <person name="Martin F.M."/>
            <person name="Miettinen O."/>
            <person name="Hibbett D.S."/>
            <person name="Nagy L.G."/>
        </authorList>
    </citation>
    <scope>NUCLEOTIDE SEQUENCE [LARGE SCALE GENOMIC DNA]</scope>
    <source>
        <strain evidence="2 3">OMC1185</strain>
    </source>
</reference>
<dbReference type="AlphaFoldDB" id="A0A5C3N0L9"/>
<gene>
    <name evidence="2" type="ORF">OE88DRAFT_1748248</name>
</gene>
<dbReference type="EMBL" id="ML213512">
    <property type="protein sequence ID" value="TFK51010.1"/>
    <property type="molecule type" value="Genomic_DNA"/>
</dbReference>
<evidence type="ECO:0000313" key="3">
    <source>
        <dbReference type="Proteomes" id="UP000305948"/>
    </source>
</evidence>
<dbReference type="STRING" id="5364.A0A5C3N0L9"/>
<feature type="compositionally biased region" description="Low complexity" evidence="1">
    <location>
        <begin position="540"/>
        <end position="551"/>
    </location>
</feature>
<evidence type="ECO:0000313" key="2">
    <source>
        <dbReference type="EMBL" id="TFK51010.1"/>
    </source>
</evidence>
<evidence type="ECO:0000256" key="1">
    <source>
        <dbReference type="SAM" id="MobiDB-lite"/>
    </source>
</evidence>